<dbReference type="Proteomes" id="UP001218188">
    <property type="component" value="Unassembled WGS sequence"/>
</dbReference>
<keyword evidence="2" id="KW-1185">Reference proteome</keyword>
<feature type="non-terminal residue" evidence="1">
    <location>
        <position position="164"/>
    </location>
</feature>
<accession>A0AAD6SV64</accession>
<dbReference type="AlphaFoldDB" id="A0AAD6SV64"/>
<reference evidence="1" key="1">
    <citation type="submission" date="2023-03" db="EMBL/GenBank/DDBJ databases">
        <title>Massive genome expansion in bonnet fungi (Mycena s.s.) driven by repeated elements and novel gene families across ecological guilds.</title>
        <authorList>
            <consortium name="Lawrence Berkeley National Laboratory"/>
            <person name="Harder C.B."/>
            <person name="Miyauchi S."/>
            <person name="Viragh M."/>
            <person name="Kuo A."/>
            <person name="Thoen E."/>
            <person name="Andreopoulos B."/>
            <person name="Lu D."/>
            <person name="Skrede I."/>
            <person name="Drula E."/>
            <person name="Henrissat B."/>
            <person name="Morin E."/>
            <person name="Kohler A."/>
            <person name="Barry K."/>
            <person name="LaButti K."/>
            <person name="Morin E."/>
            <person name="Salamov A."/>
            <person name="Lipzen A."/>
            <person name="Mereny Z."/>
            <person name="Hegedus B."/>
            <person name="Baldrian P."/>
            <person name="Stursova M."/>
            <person name="Weitz H."/>
            <person name="Taylor A."/>
            <person name="Grigoriev I.V."/>
            <person name="Nagy L.G."/>
            <person name="Martin F."/>
            <person name="Kauserud H."/>
        </authorList>
    </citation>
    <scope>NUCLEOTIDE SEQUENCE</scope>
    <source>
        <strain evidence="1">CBHHK200</strain>
    </source>
</reference>
<name>A0AAD6SV64_9AGAR</name>
<dbReference type="EMBL" id="JARJCM010000057">
    <property type="protein sequence ID" value="KAJ7034423.1"/>
    <property type="molecule type" value="Genomic_DNA"/>
</dbReference>
<sequence>LSQQVTLTGLGSKLFDTGVSNLKDLHSLFARYFHGTEVTKASAAVGDDVAIVASNRYLTTLEDDPNAVGIAFGRGVDPMESFKPHVGASYVHAAENVVEYFKASTDTATGRVKFTHVEADPSSFRVGDVVEMQASVIAFRTQNKAVKLHYHLRALILISSAHSK</sequence>
<evidence type="ECO:0000313" key="1">
    <source>
        <dbReference type="EMBL" id="KAJ7034423.1"/>
    </source>
</evidence>
<proteinExistence type="predicted"/>
<evidence type="ECO:0000313" key="2">
    <source>
        <dbReference type="Proteomes" id="UP001218188"/>
    </source>
</evidence>
<gene>
    <name evidence="1" type="ORF">C8F04DRAFT_906180</name>
</gene>
<organism evidence="1 2">
    <name type="scientific">Mycena alexandri</name>
    <dbReference type="NCBI Taxonomy" id="1745969"/>
    <lineage>
        <taxon>Eukaryota</taxon>
        <taxon>Fungi</taxon>
        <taxon>Dikarya</taxon>
        <taxon>Basidiomycota</taxon>
        <taxon>Agaricomycotina</taxon>
        <taxon>Agaricomycetes</taxon>
        <taxon>Agaricomycetidae</taxon>
        <taxon>Agaricales</taxon>
        <taxon>Marasmiineae</taxon>
        <taxon>Mycenaceae</taxon>
        <taxon>Mycena</taxon>
    </lineage>
</organism>
<feature type="non-terminal residue" evidence="1">
    <location>
        <position position="1"/>
    </location>
</feature>
<comment type="caution">
    <text evidence="1">The sequence shown here is derived from an EMBL/GenBank/DDBJ whole genome shotgun (WGS) entry which is preliminary data.</text>
</comment>
<protein>
    <submittedName>
        <fullName evidence="1">Uncharacterized protein</fullName>
    </submittedName>
</protein>